<dbReference type="Gene3D" id="3.30.930.10">
    <property type="entry name" value="Bira Bifunctional Protein, Domain 2"/>
    <property type="match status" value="1"/>
</dbReference>
<dbReference type="PANTHER" id="PTHR12835:SF5">
    <property type="entry name" value="BIOTIN--PROTEIN LIGASE"/>
    <property type="match status" value="1"/>
</dbReference>
<dbReference type="GO" id="GO:0005737">
    <property type="term" value="C:cytoplasm"/>
    <property type="evidence" value="ECO:0007669"/>
    <property type="project" value="TreeGrafter"/>
</dbReference>
<feature type="signal peptide" evidence="2">
    <location>
        <begin position="1"/>
        <end position="18"/>
    </location>
</feature>
<dbReference type="InterPro" id="IPR004143">
    <property type="entry name" value="BPL_LPL_catalytic"/>
</dbReference>
<evidence type="ECO:0000313" key="4">
    <source>
        <dbReference type="Proteomes" id="UP000035680"/>
    </source>
</evidence>
<keyword evidence="2" id="KW-0732">Signal</keyword>
<dbReference type="Pfam" id="PF03099">
    <property type="entry name" value="BPL_LplA_LipB"/>
    <property type="match status" value="1"/>
</dbReference>
<feature type="compositionally biased region" description="Polar residues" evidence="1">
    <location>
        <begin position="461"/>
        <end position="474"/>
    </location>
</feature>
<dbReference type="WBParaSite" id="SVE_1972600.1">
    <property type="protein sequence ID" value="SVE_1972600.1"/>
    <property type="gene ID" value="SVE_1972600"/>
</dbReference>
<evidence type="ECO:0000256" key="1">
    <source>
        <dbReference type="SAM" id="MobiDB-lite"/>
    </source>
</evidence>
<keyword evidence="4" id="KW-1185">Reference proteome</keyword>
<reference evidence="5" key="2">
    <citation type="submission" date="2015-08" db="UniProtKB">
        <authorList>
            <consortium name="WormBaseParasite"/>
        </authorList>
    </citation>
    <scope>IDENTIFICATION</scope>
</reference>
<feature type="domain" description="BPL/LPL catalytic" evidence="3">
    <location>
        <begin position="1155"/>
        <end position="1353"/>
    </location>
</feature>
<reference evidence="4" key="1">
    <citation type="submission" date="2014-07" db="EMBL/GenBank/DDBJ databases">
        <authorList>
            <person name="Martin A.A"/>
            <person name="De Silva N."/>
        </authorList>
    </citation>
    <scope>NUCLEOTIDE SEQUENCE</scope>
</reference>
<dbReference type="InterPro" id="IPR045864">
    <property type="entry name" value="aa-tRNA-synth_II/BPL/LPL"/>
</dbReference>
<sequence length="1432" mass="164235">MLFFAWSLVLSAVNYARKQRIISILSRHFLSPLAYQKTIICIRRKKFGIKESNCNKVCTDFTEYSENISQINNSIRDTDMVINNFNETTVTNYNDTSLTEIKELSPEKDYENLTNLSQSSSIQTFKKTSPKNSLLGKAQSEQMLNRWDDNENILFSKDNLEIIAQVEPYKLFENEWDIIDVNDDNLINILKKSISNSIPTTTFIAHLHPISHSNMDLLKKVFGDVAEATIETKIKETMKNALPPLDLDSEIIFNLAPLLLDNFCKKVAVRKTNPYDVIFKCNLDTFYNIVYYWSESALYSATDLSFVDSITCISPSYIEILTDINENNPILFPQTLLTHGNNLSSSLSSSLVSINNSVSPIPLTNTNLPLLELLYLLDQQNTADEFEKTSTLPSKFKRRHHNSECLSNKHSFYSDSRIYTTSYNIKNYKIEDEENFYGRKCSTNLESTLTPTPRCSLRSLRASSNPNTNKNSQYRPPLPSSIVNCNQNIQSSSIQILDPSDNNQTKYKLPHHLLWGHTSRVPGCNSNFYGLTSNVPEFSNNQKRSLRSISATDHLEKDYLCSESSTMITNHRLCSGKKNSDNLIIEKELVHKNTLTTYPYQFRNRSFSESENNNYKKVSNISIDMERKLTSSLEQRRLIGNFSTKYPFSKIDTSNFIISSRSISTNHQTFSENYKKSLIQIRNRKSHSCLPDNRKIISIKDIEDNKDILIYENNKILKKYYENMFAEGHLNQLERFNDIKKDVLLKMPVTLNLPTNIECKHIKLNNCAVSLDFLMTNEKVNERQNSMDPKLVSSEGSSIANFIANQITPSNKKATLRRYSYTSTKNTFDTLTPPQSSRGGESYTKTVIRMDRSNNSLCYPTITSNNIINSKPPKILIFTGKDYKLFFKVQETLEKLIAVDYYTIHQLSFEKLKTNLWMEPSTALLIICDTYSLDCESWAKLQIYFSNDGRIIFLCQNSILDNFKCTKKWTCKDNWIKKLFNGRKSGKNINKDFNNFLKKCHRHFKHNEDINEKFNSFDLSSGTNYSVHFKKEKNTPLLLFLESSANNAVALFSDASTEEIITSKYLDDVKKLIKKTGVKMNSIKETSNDMKILTLGNLVVMDNNESSILNDIKFLEDIGNNPIISFYPQNYNYSKIRNTNKYFQSIQYVPKGIILRDFDTREYFEHLKTETLGHAMIHIDTCESVMKISSSLTNAITTYDGTIVIANTQKYGRINEGNTWISPKGCAMFSFDFNVPIQSNLGSTISFLQHILAVSIVDCIKYLTKIPDLPIQIKWPNGIYYDKKVKIGSVKMTITVYGNIYKCVIGGNINIGNSKPTLCINDLLPKSNVPKLSVAAVIAEILNNFERYSKMFERTGYEPFLIKYTNCWMHDKEDIYVDVEDLQLYNAPCIVCGLDKDGFLIAKEKSTGRLIKVYDTGKLYDNLKGRAKTTFL</sequence>
<name>A0A0K0G4R5_STRVS</name>
<protein>
    <submittedName>
        <fullName evidence="5">Biotin--protein ligase (inferred by orthology to a human protein)</fullName>
    </submittedName>
</protein>
<dbReference type="Proteomes" id="UP000035680">
    <property type="component" value="Unassembled WGS sequence"/>
</dbReference>
<feature type="chain" id="PRO_5005330755" evidence="2">
    <location>
        <begin position="19"/>
        <end position="1432"/>
    </location>
</feature>
<dbReference type="STRING" id="75913.A0A0K0G4R5"/>
<evidence type="ECO:0000256" key="2">
    <source>
        <dbReference type="SAM" id="SignalP"/>
    </source>
</evidence>
<dbReference type="PROSITE" id="PS51733">
    <property type="entry name" value="BPL_LPL_CATALYTIC"/>
    <property type="match status" value="1"/>
</dbReference>
<organism evidence="4 5">
    <name type="scientific">Strongyloides venezuelensis</name>
    <name type="common">Threadworm</name>
    <dbReference type="NCBI Taxonomy" id="75913"/>
    <lineage>
        <taxon>Eukaryota</taxon>
        <taxon>Metazoa</taxon>
        <taxon>Ecdysozoa</taxon>
        <taxon>Nematoda</taxon>
        <taxon>Chromadorea</taxon>
        <taxon>Rhabditida</taxon>
        <taxon>Tylenchina</taxon>
        <taxon>Panagrolaimomorpha</taxon>
        <taxon>Strongyloidoidea</taxon>
        <taxon>Strongyloididae</taxon>
        <taxon>Strongyloides</taxon>
    </lineage>
</organism>
<feature type="region of interest" description="Disordered" evidence="1">
    <location>
        <begin position="448"/>
        <end position="478"/>
    </location>
</feature>
<dbReference type="GO" id="GO:0004077">
    <property type="term" value="F:biotin--[biotin carboxyl-carrier protein] ligase activity"/>
    <property type="evidence" value="ECO:0007669"/>
    <property type="project" value="TreeGrafter"/>
</dbReference>
<evidence type="ECO:0000259" key="3">
    <source>
        <dbReference type="PROSITE" id="PS51733"/>
    </source>
</evidence>
<dbReference type="SUPFAM" id="SSF55681">
    <property type="entry name" value="Class II aaRS and biotin synthetases"/>
    <property type="match status" value="1"/>
</dbReference>
<dbReference type="PANTHER" id="PTHR12835">
    <property type="entry name" value="BIOTIN PROTEIN LIGASE"/>
    <property type="match status" value="1"/>
</dbReference>
<evidence type="ECO:0000313" key="5">
    <source>
        <dbReference type="WBParaSite" id="SVE_1972600.1"/>
    </source>
</evidence>
<accession>A0A0K0G4R5</accession>
<proteinExistence type="predicted"/>